<sequence>MNFKKTLASAIVLSTVSITPVLANDWQGKTNDAWLDGKIETALMLNNELNNFEIDTTVNKSAAILSGTVSSEIEKDLAGQISENVDGVKSVDNRIEVDPKYTSKTARAGQKFSRTWHDLSTTAGINIKYAANDNIEATAIDVDTKNGKVMLTGTVRSDTAHDLAIEIAKGFDYVSNVEDNLRVIN</sequence>
<feature type="domain" description="BON" evidence="2">
    <location>
        <begin position="117"/>
        <end position="185"/>
    </location>
</feature>
<dbReference type="InterPro" id="IPR051686">
    <property type="entry name" value="Lipoprotein_DolP"/>
</dbReference>
<dbReference type="EMBL" id="BAABDM010000002">
    <property type="protein sequence ID" value="GAA4093797.1"/>
    <property type="molecule type" value="Genomic_DNA"/>
</dbReference>
<keyword evidence="1" id="KW-0732">Signal</keyword>
<evidence type="ECO:0000313" key="3">
    <source>
        <dbReference type="EMBL" id="GAA4093797.1"/>
    </source>
</evidence>
<dbReference type="Pfam" id="PF04972">
    <property type="entry name" value="BON"/>
    <property type="match status" value="2"/>
</dbReference>
<dbReference type="PROSITE" id="PS50914">
    <property type="entry name" value="BON"/>
    <property type="match status" value="2"/>
</dbReference>
<evidence type="ECO:0000259" key="2">
    <source>
        <dbReference type="PROSITE" id="PS50914"/>
    </source>
</evidence>
<dbReference type="RefSeq" id="WP_344934658.1">
    <property type="nucleotide sequence ID" value="NZ_BAABDM010000002.1"/>
</dbReference>
<dbReference type="Proteomes" id="UP001500392">
    <property type="component" value="Unassembled WGS sequence"/>
</dbReference>
<feature type="signal peptide" evidence="1">
    <location>
        <begin position="1"/>
        <end position="23"/>
    </location>
</feature>
<accession>A0ABP7WPU3</accession>
<name>A0ABP7WPU3_9GAMM</name>
<gene>
    <name evidence="3" type="ORF">GCM10022414_17070</name>
</gene>
<protein>
    <submittedName>
        <fullName evidence="3">BON domain-containing protein</fullName>
    </submittedName>
</protein>
<evidence type="ECO:0000256" key="1">
    <source>
        <dbReference type="SAM" id="SignalP"/>
    </source>
</evidence>
<feature type="domain" description="BON" evidence="2">
    <location>
        <begin position="31"/>
        <end position="99"/>
    </location>
</feature>
<comment type="caution">
    <text evidence="3">The sequence shown here is derived from an EMBL/GenBank/DDBJ whole genome shotgun (WGS) entry which is preliminary data.</text>
</comment>
<dbReference type="SMART" id="SM00749">
    <property type="entry name" value="BON"/>
    <property type="match status" value="2"/>
</dbReference>
<dbReference type="InterPro" id="IPR007055">
    <property type="entry name" value="BON_dom"/>
</dbReference>
<keyword evidence="4" id="KW-1185">Reference proteome</keyword>
<evidence type="ECO:0000313" key="4">
    <source>
        <dbReference type="Proteomes" id="UP001500392"/>
    </source>
</evidence>
<reference evidence="4" key="1">
    <citation type="journal article" date="2019" name="Int. J. Syst. Evol. Microbiol.">
        <title>The Global Catalogue of Microorganisms (GCM) 10K type strain sequencing project: providing services to taxonomists for standard genome sequencing and annotation.</title>
        <authorList>
            <consortium name="The Broad Institute Genomics Platform"/>
            <consortium name="The Broad Institute Genome Sequencing Center for Infectious Disease"/>
            <person name="Wu L."/>
            <person name="Ma J."/>
        </authorList>
    </citation>
    <scope>NUCLEOTIDE SEQUENCE [LARGE SCALE GENOMIC DNA]</scope>
    <source>
        <strain evidence="4">JCM 17304</strain>
    </source>
</reference>
<dbReference type="PANTHER" id="PTHR34606">
    <property type="entry name" value="BON DOMAIN-CONTAINING PROTEIN"/>
    <property type="match status" value="1"/>
</dbReference>
<dbReference type="Gene3D" id="3.30.1340.30">
    <property type="match status" value="2"/>
</dbReference>
<feature type="chain" id="PRO_5045707317" evidence="1">
    <location>
        <begin position="24"/>
        <end position="185"/>
    </location>
</feature>
<dbReference type="InterPro" id="IPR014004">
    <property type="entry name" value="Transpt-assoc_nodulatn_dom_bac"/>
</dbReference>
<proteinExistence type="predicted"/>
<dbReference type="PANTHER" id="PTHR34606:SF15">
    <property type="entry name" value="BON DOMAIN-CONTAINING PROTEIN"/>
    <property type="match status" value="1"/>
</dbReference>
<organism evidence="3 4">
    <name type="scientific">Zhongshania borealis</name>
    <dbReference type="NCBI Taxonomy" id="889488"/>
    <lineage>
        <taxon>Bacteria</taxon>
        <taxon>Pseudomonadati</taxon>
        <taxon>Pseudomonadota</taxon>
        <taxon>Gammaproteobacteria</taxon>
        <taxon>Cellvibrionales</taxon>
        <taxon>Spongiibacteraceae</taxon>
        <taxon>Zhongshania</taxon>
    </lineage>
</organism>